<name>A6JU61_RAT</name>
<dbReference type="EMBL" id="CH474001">
    <property type="protein sequence ID" value="EDL93238.1"/>
    <property type="molecule type" value="Genomic_DNA"/>
</dbReference>
<accession>A6JU61</accession>
<gene>
    <name evidence="2 4" type="primary">Lcn2</name>
    <name evidence="2" type="ORF">rCG_45865</name>
</gene>
<evidence type="ECO:0000256" key="1">
    <source>
        <dbReference type="SAM" id="MobiDB-lite"/>
    </source>
</evidence>
<dbReference type="AlphaFoldDB" id="A6JU61"/>
<dbReference type="Proteomes" id="UP000234681">
    <property type="component" value="Chromosome 3"/>
</dbReference>
<evidence type="ECO:0000313" key="2">
    <source>
        <dbReference type="EMBL" id="EDL93238.1"/>
    </source>
</evidence>
<evidence type="ECO:0000313" key="3">
    <source>
        <dbReference type="Proteomes" id="UP000234681"/>
    </source>
</evidence>
<proteinExistence type="predicted"/>
<protein>
    <submittedName>
        <fullName evidence="2">Lipocalin 2, isoform CRA_c</fullName>
    </submittedName>
</protein>
<reference evidence="2 3" key="1">
    <citation type="submission" date="2005-09" db="EMBL/GenBank/DDBJ databases">
        <authorList>
            <person name="Mural R.J."/>
            <person name="Li P.W."/>
            <person name="Adams M.D."/>
            <person name="Amanatides P.G."/>
            <person name="Baden-Tillson H."/>
            <person name="Barnstead M."/>
            <person name="Chin S.H."/>
            <person name="Dew I."/>
            <person name="Evans C.A."/>
            <person name="Ferriera S."/>
            <person name="Flanigan M."/>
            <person name="Fosler C."/>
            <person name="Glodek A."/>
            <person name="Gu Z."/>
            <person name="Holt R.A."/>
            <person name="Jennings D."/>
            <person name="Kraft C.L."/>
            <person name="Lu F."/>
            <person name="Nguyen T."/>
            <person name="Nusskern D.R."/>
            <person name="Pfannkoch C.M."/>
            <person name="Sitter C."/>
            <person name="Sutton G.G."/>
            <person name="Venter J.C."/>
            <person name="Wang Z."/>
            <person name="Woodage T."/>
            <person name="Zheng X.H."/>
            <person name="Zhong F."/>
        </authorList>
    </citation>
    <scope>NUCLEOTIDE SEQUENCE [LARGE SCALE GENOMIC DNA]</scope>
    <source>
        <strain>BN</strain>
        <strain evidence="3">Sprague-Dawley</strain>
    </source>
</reference>
<dbReference type="RGD" id="69408">
    <property type="gene designation" value="Lcn2"/>
</dbReference>
<feature type="region of interest" description="Disordered" evidence="1">
    <location>
        <begin position="1"/>
        <end position="24"/>
    </location>
</feature>
<organism evidence="2 3">
    <name type="scientific">Rattus norvegicus</name>
    <name type="common">Rat</name>
    <dbReference type="NCBI Taxonomy" id="10116"/>
    <lineage>
        <taxon>Eukaryota</taxon>
        <taxon>Metazoa</taxon>
        <taxon>Chordata</taxon>
        <taxon>Craniata</taxon>
        <taxon>Vertebrata</taxon>
        <taxon>Euteleostomi</taxon>
        <taxon>Mammalia</taxon>
        <taxon>Eutheria</taxon>
        <taxon>Euarchontoglires</taxon>
        <taxon>Glires</taxon>
        <taxon>Rodentia</taxon>
        <taxon>Myomorpha</taxon>
        <taxon>Muroidea</taxon>
        <taxon>Muridae</taxon>
        <taxon>Murinae</taxon>
        <taxon>Rattus</taxon>
    </lineage>
</organism>
<sequence length="116" mass="12811">MAQSTERVSRARAVATGSEHSFQAPGLASSPWGIFTATLRYRATMCKWPTLTTTSLPWYFSRRPLKTNSTSKSPCTTSTDNKSEGSFVSSVILMECPAAALWQSWLQEEPRGCPMN</sequence>
<evidence type="ECO:0000313" key="4">
    <source>
        <dbReference type="RGD" id="69408"/>
    </source>
</evidence>